<protein>
    <recommendedName>
        <fullName evidence="4">Actin-like ATPase domain-containing protein</fullName>
    </recommendedName>
</protein>
<dbReference type="Pfam" id="PF00022">
    <property type="entry name" value="Actin"/>
    <property type="match status" value="1"/>
</dbReference>
<dbReference type="Proteomes" id="UP000274922">
    <property type="component" value="Unassembled WGS sequence"/>
</dbReference>
<dbReference type="SMART" id="SM00268">
    <property type="entry name" value="ACTIN"/>
    <property type="match status" value="1"/>
</dbReference>
<comment type="similarity">
    <text evidence="1">Belongs to the actin family.</text>
</comment>
<dbReference type="EMBL" id="ML014164">
    <property type="protein sequence ID" value="RKP01688.1"/>
    <property type="molecule type" value="Genomic_DNA"/>
</dbReference>
<dbReference type="OrthoDB" id="74201at2759"/>
<feature type="non-terminal residue" evidence="2">
    <location>
        <position position="1"/>
    </location>
</feature>
<dbReference type="InterPro" id="IPR004000">
    <property type="entry name" value="Actin"/>
</dbReference>
<dbReference type="AlphaFoldDB" id="A0A4P9X8T8"/>
<dbReference type="InterPro" id="IPR043129">
    <property type="entry name" value="ATPase_NBD"/>
</dbReference>
<evidence type="ECO:0000313" key="3">
    <source>
        <dbReference type="Proteomes" id="UP000274922"/>
    </source>
</evidence>
<sequence>PIQGGVVRDWPALAAFWQYLFFHHFHVDPRRNDTHVTLLTPMRWTPHEVERAVQILFEAVRVPSVLVIEQPAAVLYAMNLGTGVVIDFGAETTAITAVVENSVVRHTAVCLDVGGHDMDACLLAAMRKAGTVPPHLLTLAFARAVRTSGLFEPYPLEQPALPADRRRLIASGAAVPFVYEGETVMLGPERFAFIDVYFAPDAECQYESGPDAPLVSIAQKRGVALPEMLAHVINTSVLPDRRVTLWESLVLCGGVAQQPGLYRALERHLLADVLAVAETSNEQQAKEVRALGFAEYFTAFKGRPDLGTILGGIVITKSPFANMMTYVSRERYDAFGPS</sequence>
<gene>
    <name evidence="2" type="ORF">CXG81DRAFT_2104</name>
</gene>
<dbReference type="PANTHER" id="PTHR11937">
    <property type="entry name" value="ACTIN"/>
    <property type="match status" value="1"/>
</dbReference>
<evidence type="ECO:0008006" key="4">
    <source>
        <dbReference type="Google" id="ProtNLM"/>
    </source>
</evidence>
<name>A0A4P9X8T8_9FUNG</name>
<dbReference type="STRING" id="1555241.A0A4P9X8T8"/>
<dbReference type="SUPFAM" id="SSF53067">
    <property type="entry name" value="Actin-like ATPase domain"/>
    <property type="match status" value="2"/>
</dbReference>
<accession>A0A4P9X8T8</accession>
<proteinExistence type="inferred from homology"/>
<organism evidence="2 3">
    <name type="scientific">Caulochytrium protostelioides</name>
    <dbReference type="NCBI Taxonomy" id="1555241"/>
    <lineage>
        <taxon>Eukaryota</taxon>
        <taxon>Fungi</taxon>
        <taxon>Fungi incertae sedis</taxon>
        <taxon>Chytridiomycota</taxon>
        <taxon>Chytridiomycota incertae sedis</taxon>
        <taxon>Chytridiomycetes</taxon>
        <taxon>Caulochytriales</taxon>
        <taxon>Caulochytriaceae</taxon>
        <taxon>Caulochytrium</taxon>
    </lineage>
</organism>
<evidence type="ECO:0000256" key="1">
    <source>
        <dbReference type="RuleBase" id="RU000487"/>
    </source>
</evidence>
<feature type="non-terminal residue" evidence="2">
    <location>
        <position position="338"/>
    </location>
</feature>
<dbReference type="Gene3D" id="3.90.640.10">
    <property type="entry name" value="Actin, Chain A, domain 4"/>
    <property type="match status" value="1"/>
</dbReference>
<keyword evidence="3" id="KW-1185">Reference proteome</keyword>
<dbReference type="Gene3D" id="3.30.420.40">
    <property type="match status" value="2"/>
</dbReference>
<evidence type="ECO:0000313" key="2">
    <source>
        <dbReference type="EMBL" id="RKP01688.1"/>
    </source>
</evidence>
<reference evidence="3" key="1">
    <citation type="journal article" date="2018" name="Nat. Microbiol.">
        <title>Leveraging single-cell genomics to expand the fungal tree of life.</title>
        <authorList>
            <person name="Ahrendt S.R."/>
            <person name="Quandt C.A."/>
            <person name="Ciobanu D."/>
            <person name="Clum A."/>
            <person name="Salamov A."/>
            <person name="Andreopoulos B."/>
            <person name="Cheng J.F."/>
            <person name="Woyke T."/>
            <person name="Pelin A."/>
            <person name="Henrissat B."/>
            <person name="Reynolds N.K."/>
            <person name="Benny G.L."/>
            <person name="Smith M.E."/>
            <person name="James T.Y."/>
            <person name="Grigoriev I.V."/>
        </authorList>
    </citation>
    <scope>NUCLEOTIDE SEQUENCE [LARGE SCALE GENOMIC DNA]</scope>
    <source>
        <strain evidence="3">ATCC 52028</strain>
    </source>
</reference>